<evidence type="ECO:0000259" key="1">
    <source>
        <dbReference type="SMART" id="SM00421"/>
    </source>
</evidence>
<organism evidence="2 3">
    <name type="scientific">Streptomyces cyaneochromogenes</name>
    <dbReference type="NCBI Taxonomy" id="2496836"/>
    <lineage>
        <taxon>Bacteria</taxon>
        <taxon>Bacillati</taxon>
        <taxon>Actinomycetota</taxon>
        <taxon>Actinomycetes</taxon>
        <taxon>Kitasatosporales</taxon>
        <taxon>Streptomycetaceae</taxon>
        <taxon>Streptomyces</taxon>
    </lineage>
</organism>
<dbReference type="InterPro" id="IPR036388">
    <property type="entry name" value="WH-like_DNA-bd_sf"/>
</dbReference>
<keyword evidence="3" id="KW-1185">Reference proteome</keyword>
<name>A0A3Q9EP73_9ACTN</name>
<dbReference type="SUPFAM" id="SSF46894">
    <property type="entry name" value="C-terminal effector domain of the bipartite response regulators"/>
    <property type="match status" value="1"/>
</dbReference>
<dbReference type="GO" id="GO:0006355">
    <property type="term" value="P:regulation of DNA-templated transcription"/>
    <property type="evidence" value="ECO:0007669"/>
    <property type="project" value="InterPro"/>
</dbReference>
<dbReference type="PANTHER" id="PTHR34293">
    <property type="entry name" value="HTH-TYPE TRANSCRIPTIONAL REGULATOR TRMBL2"/>
    <property type="match status" value="1"/>
</dbReference>
<dbReference type="InterPro" id="IPR000792">
    <property type="entry name" value="Tscrpt_reg_LuxR_C"/>
</dbReference>
<dbReference type="GO" id="GO:0003677">
    <property type="term" value="F:DNA binding"/>
    <property type="evidence" value="ECO:0007669"/>
    <property type="project" value="InterPro"/>
</dbReference>
<dbReference type="PANTHER" id="PTHR34293:SF1">
    <property type="entry name" value="HTH-TYPE TRANSCRIPTIONAL REGULATOR TRMBL2"/>
    <property type="match status" value="1"/>
</dbReference>
<protein>
    <submittedName>
        <fullName evidence="2">Helix-turn-helix transcriptional regulator</fullName>
    </submittedName>
</protein>
<evidence type="ECO:0000313" key="3">
    <source>
        <dbReference type="Proteomes" id="UP000280298"/>
    </source>
</evidence>
<dbReference type="InterPro" id="IPR051797">
    <property type="entry name" value="TrmB-like"/>
</dbReference>
<gene>
    <name evidence="2" type="ORF">EJ357_24625</name>
</gene>
<accession>A0A3Q9EP73</accession>
<feature type="domain" description="HTH luxR-type" evidence="1">
    <location>
        <begin position="300"/>
        <end position="349"/>
    </location>
</feature>
<dbReference type="SMART" id="SM00421">
    <property type="entry name" value="HTH_LUXR"/>
    <property type="match status" value="1"/>
</dbReference>
<dbReference type="Proteomes" id="UP000280298">
    <property type="component" value="Chromosome"/>
</dbReference>
<dbReference type="Pfam" id="PF00196">
    <property type="entry name" value="GerE"/>
    <property type="match status" value="1"/>
</dbReference>
<dbReference type="KEGG" id="scya:EJ357_24625"/>
<evidence type="ECO:0000313" key="2">
    <source>
        <dbReference type="EMBL" id="AZQ36256.1"/>
    </source>
</evidence>
<sequence length="359" mass="39913">MMMRTGNCRGDEMDKILESDPSLLLRGLSPDHIRLYHWGATQAFFTAKEAAMVLDISESEAAEAIEALKGFHLIGQVNDSENLDGMCDRGPWWRAVHPHLATAHMASAESRLRRRLYELDARRDLVTALASSYPARPHRGSQPPEAIEVVDSLDDVITLIEQASAECEQEMITCQPGGGRPTAELEQAVARDTALLGRGVRMRTLYQHSARRHAPTQAYVDRIAPAGAEVRTMTDLFGRLIAFDRRIAFIPHHQRRGGAVVLRSPAAVAFLCEAFDRAWDHATPFCGAERTEAAVDGLRQGILRLLSKGLKDEVIARRLGISLRTCRKHIADLFQELHAESRFQAGYLAATHDLLRDTP</sequence>
<dbReference type="OrthoDB" id="4307453at2"/>
<dbReference type="InterPro" id="IPR016032">
    <property type="entry name" value="Sig_transdc_resp-reg_C-effctor"/>
</dbReference>
<dbReference type="Gene3D" id="1.10.10.10">
    <property type="entry name" value="Winged helix-like DNA-binding domain superfamily/Winged helix DNA-binding domain"/>
    <property type="match status" value="1"/>
</dbReference>
<proteinExistence type="predicted"/>
<dbReference type="AlphaFoldDB" id="A0A3Q9EP73"/>
<dbReference type="CDD" id="cd06170">
    <property type="entry name" value="LuxR_C_like"/>
    <property type="match status" value="1"/>
</dbReference>
<reference evidence="2 3" key="1">
    <citation type="journal article" date="2019" name="Int. J. Syst. Evol. Microbiol.">
        <title>Streptomyces cyaneochromogenes sp. nov., a blue pigment-producing actinomycete from manganese-contaminated soil.</title>
        <authorList>
            <person name="Tang X."/>
            <person name="Zhao J."/>
            <person name="Li K."/>
            <person name="Chen Z."/>
            <person name="Sun Y."/>
            <person name="Gao J."/>
        </authorList>
    </citation>
    <scope>NUCLEOTIDE SEQUENCE [LARGE SCALE GENOMIC DNA]</scope>
    <source>
        <strain evidence="2 3">MK-45</strain>
    </source>
</reference>
<dbReference type="EMBL" id="CP034539">
    <property type="protein sequence ID" value="AZQ36256.1"/>
    <property type="molecule type" value="Genomic_DNA"/>
</dbReference>